<evidence type="ECO:0000313" key="6">
    <source>
        <dbReference type="Proteomes" id="UP000887540"/>
    </source>
</evidence>
<evidence type="ECO:0000256" key="3">
    <source>
        <dbReference type="ARBA" id="ARBA00022833"/>
    </source>
</evidence>
<dbReference type="Proteomes" id="UP000887540">
    <property type="component" value="Unplaced"/>
</dbReference>
<evidence type="ECO:0000256" key="1">
    <source>
        <dbReference type="ARBA" id="ARBA00022723"/>
    </source>
</evidence>
<dbReference type="SMART" id="SM00291">
    <property type="entry name" value="ZnF_ZZ"/>
    <property type="match status" value="2"/>
</dbReference>
<dbReference type="GO" id="GO:0008270">
    <property type="term" value="F:zinc ion binding"/>
    <property type="evidence" value="ECO:0007669"/>
    <property type="project" value="UniProtKB-KW"/>
</dbReference>
<sequence>MHSPHMCLKCEDYDVCRYCEKLGKHEAHILCWMQLGNNLEEIGSILDHQVYLNGHEEKNDECDKNTAKCTKCKKVVKGVRYKCIQSVSDLCAECYQKSEDMYIEIFYPLPNEAVESLIQTAKKIYEENNNHLKYQSETWVWTCDQCKVVVSNLTRFYCLECRFDTCAECRKKHSIHAMARIAPSSSNCLIM</sequence>
<dbReference type="SUPFAM" id="SSF57850">
    <property type="entry name" value="RING/U-box"/>
    <property type="match status" value="2"/>
</dbReference>
<protein>
    <submittedName>
        <fullName evidence="7">B box-type domain-containing protein</fullName>
    </submittedName>
</protein>
<dbReference type="AlphaFoldDB" id="A0A914BXU5"/>
<dbReference type="WBParaSite" id="ACRNAN_Path_1246.g4859.t1">
    <property type="protein sequence ID" value="ACRNAN_Path_1246.g4859.t1"/>
    <property type="gene ID" value="ACRNAN_Path_1246.g4859"/>
</dbReference>
<reference evidence="7" key="1">
    <citation type="submission" date="2022-11" db="UniProtKB">
        <authorList>
            <consortium name="WormBaseParasite"/>
        </authorList>
    </citation>
    <scope>IDENTIFICATION</scope>
</reference>
<evidence type="ECO:0000259" key="5">
    <source>
        <dbReference type="PROSITE" id="PS50119"/>
    </source>
</evidence>
<dbReference type="Gene3D" id="3.30.60.90">
    <property type="match status" value="1"/>
</dbReference>
<keyword evidence="6" id="KW-1185">Reference proteome</keyword>
<feature type="domain" description="B box-type" evidence="5">
    <location>
        <begin position="143"/>
        <end position="181"/>
    </location>
</feature>
<keyword evidence="2 4" id="KW-0863">Zinc-finger</keyword>
<dbReference type="InterPro" id="IPR000433">
    <property type="entry name" value="Znf_ZZ"/>
</dbReference>
<organism evidence="6 7">
    <name type="scientific">Acrobeloides nanus</name>
    <dbReference type="NCBI Taxonomy" id="290746"/>
    <lineage>
        <taxon>Eukaryota</taxon>
        <taxon>Metazoa</taxon>
        <taxon>Ecdysozoa</taxon>
        <taxon>Nematoda</taxon>
        <taxon>Chromadorea</taxon>
        <taxon>Rhabditida</taxon>
        <taxon>Tylenchina</taxon>
        <taxon>Cephalobomorpha</taxon>
        <taxon>Cephaloboidea</taxon>
        <taxon>Cephalobidae</taxon>
        <taxon>Acrobeloides</taxon>
    </lineage>
</organism>
<dbReference type="InterPro" id="IPR000315">
    <property type="entry name" value="Znf_B-box"/>
</dbReference>
<evidence type="ECO:0000313" key="7">
    <source>
        <dbReference type="WBParaSite" id="ACRNAN_Path_1246.g4859.t1"/>
    </source>
</evidence>
<proteinExistence type="predicted"/>
<accession>A0A914BXU5</accession>
<evidence type="ECO:0000256" key="2">
    <source>
        <dbReference type="ARBA" id="ARBA00022771"/>
    </source>
</evidence>
<dbReference type="PROSITE" id="PS50119">
    <property type="entry name" value="ZF_BBOX"/>
    <property type="match status" value="1"/>
</dbReference>
<keyword evidence="1" id="KW-0479">Metal-binding</keyword>
<keyword evidence="3" id="KW-0862">Zinc</keyword>
<dbReference type="InterPro" id="IPR043145">
    <property type="entry name" value="Znf_ZZ_sf"/>
</dbReference>
<name>A0A914BXU5_9BILA</name>
<evidence type="ECO:0000256" key="4">
    <source>
        <dbReference type="PROSITE-ProRule" id="PRU00024"/>
    </source>
</evidence>